<comment type="subcellular location">
    <subcellularLocation>
        <location evidence="3">Golgi apparatus</location>
        <location evidence="3">Golgi stack membrane</location>
        <topology evidence="3">Single-pass type II membrane protein</topology>
    </subcellularLocation>
</comment>
<dbReference type="PANTHER" id="PTHR11927">
    <property type="entry name" value="GALACTOSIDE 2-L-FUCOSYLTRANSFERASE"/>
    <property type="match status" value="1"/>
</dbReference>
<evidence type="ECO:0000313" key="4">
    <source>
        <dbReference type="EMBL" id="CAL8117882.1"/>
    </source>
</evidence>
<evidence type="ECO:0000256" key="3">
    <source>
        <dbReference type="RuleBase" id="RU363129"/>
    </source>
</evidence>
<gene>
    <name evidence="4" type="ORF">ODALV1_LOCUS17881</name>
</gene>
<keyword evidence="2 3" id="KW-0808">Transferase</keyword>
<evidence type="ECO:0000256" key="1">
    <source>
        <dbReference type="ARBA" id="ARBA00022676"/>
    </source>
</evidence>
<name>A0ABP1R2P2_9HEXA</name>
<keyword evidence="3" id="KW-0325">Glycoprotein</keyword>
<evidence type="ECO:0000313" key="5">
    <source>
        <dbReference type="Proteomes" id="UP001642540"/>
    </source>
</evidence>
<dbReference type="EMBL" id="CAXLJM020000057">
    <property type="protein sequence ID" value="CAL8117882.1"/>
    <property type="molecule type" value="Genomic_DNA"/>
</dbReference>
<dbReference type="Gene3D" id="3.40.50.11350">
    <property type="match status" value="1"/>
</dbReference>
<dbReference type="CDD" id="cd11301">
    <property type="entry name" value="Fut1_Fut2_like"/>
    <property type="match status" value="1"/>
</dbReference>
<keyword evidence="1 3" id="KW-0328">Glycosyltransferase</keyword>
<dbReference type="InterPro" id="IPR002516">
    <property type="entry name" value="Glyco_trans_11"/>
</dbReference>
<reference evidence="4 5" key="1">
    <citation type="submission" date="2024-08" db="EMBL/GenBank/DDBJ databases">
        <authorList>
            <person name="Cucini C."/>
            <person name="Frati F."/>
        </authorList>
    </citation>
    <scope>NUCLEOTIDE SEQUENCE [LARGE SCALE GENOMIC DNA]</scope>
</reference>
<protein>
    <recommendedName>
        <fullName evidence="3">L-Fucosyltransferase</fullName>
        <ecNumber evidence="3">2.4.1.-</ecNumber>
    </recommendedName>
</protein>
<keyword evidence="3" id="KW-0333">Golgi apparatus</keyword>
<dbReference type="Pfam" id="PF01531">
    <property type="entry name" value="Glyco_transf_11"/>
    <property type="match status" value="1"/>
</dbReference>
<proteinExistence type="inferred from homology"/>
<dbReference type="PANTHER" id="PTHR11927:SF9">
    <property type="entry name" value="L-FUCOSYLTRANSFERASE"/>
    <property type="match status" value="1"/>
</dbReference>
<comment type="pathway">
    <text evidence="3">Protein modification; protein glycosylation.</text>
</comment>
<organism evidence="4 5">
    <name type="scientific">Orchesella dallaii</name>
    <dbReference type="NCBI Taxonomy" id="48710"/>
    <lineage>
        <taxon>Eukaryota</taxon>
        <taxon>Metazoa</taxon>
        <taxon>Ecdysozoa</taxon>
        <taxon>Arthropoda</taxon>
        <taxon>Hexapoda</taxon>
        <taxon>Collembola</taxon>
        <taxon>Entomobryomorpha</taxon>
        <taxon>Entomobryoidea</taxon>
        <taxon>Orchesellidae</taxon>
        <taxon>Orchesellinae</taxon>
        <taxon>Orchesella</taxon>
    </lineage>
</organism>
<sequence length="196" mass="22900">MESMFLIVIVLAGILIQVNLKKHHLMLDYLVGSLLQFERGHNDEIRTMFDPRLEAITLPKLHRFIDRITNSESVALHVRRGDFTKPNLNYFNVPISYQRKAIRKIVKILESREKSNPVFFVFSDDIWTTSIKFKDFEKKYEMIYVSSVGTTSIEDFYLMTMCKHNIILDSAVNWWTAFLNANPDKIVIASAFSPEF</sequence>
<comment type="similarity">
    <text evidence="3">Belongs to the glycosyltransferase 11 family.</text>
</comment>
<keyword evidence="5" id="KW-1185">Reference proteome</keyword>
<keyword evidence="3" id="KW-0812">Transmembrane</keyword>
<dbReference type="Proteomes" id="UP001642540">
    <property type="component" value="Unassembled WGS sequence"/>
</dbReference>
<evidence type="ECO:0000256" key="2">
    <source>
        <dbReference type="ARBA" id="ARBA00022679"/>
    </source>
</evidence>
<comment type="caution">
    <text evidence="4">The sequence shown here is derived from an EMBL/GenBank/DDBJ whole genome shotgun (WGS) entry which is preliminary data.</text>
</comment>
<dbReference type="EC" id="2.4.1.-" evidence="3"/>
<accession>A0ABP1R2P2</accession>
<keyword evidence="3" id="KW-0735">Signal-anchor</keyword>